<dbReference type="InterPro" id="IPR016186">
    <property type="entry name" value="C-type_lectin-like/link_sf"/>
</dbReference>
<dbReference type="SUPFAM" id="SSF56436">
    <property type="entry name" value="C-type lectin-like"/>
    <property type="match status" value="2"/>
</dbReference>
<feature type="domain" description="C-type lectin" evidence="1">
    <location>
        <begin position="163"/>
        <end position="279"/>
    </location>
</feature>
<evidence type="ECO:0000259" key="1">
    <source>
        <dbReference type="PROSITE" id="PS50041"/>
    </source>
</evidence>
<evidence type="ECO:0000313" key="2">
    <source>
        <dbReference type="EMBL" id="KAF7469587.1"/>
    </source>
</evidence>
<evidence type="ECO:0000313" key="3">
    <source>
        <dbReference type="EMBL" id="VTJ72453.1"/>
    </source>
</evidence>
<organism evidence="3 4">
    <name type="scientific">Marmota monax</name>
    <name type="common">Woodchuck</name>
    <dbReference type="NCBI Taxonomy" id="9995"/>
    <lineage>
        <taxon>Eukaryota</taxon>
        <taxon>Metazoa</taxon>
        <taxon>Chordata</taxon>
        <taxon>Craniata</taxon>
        <taxon>Vertebrata</taxon>
        <taxon>Euteleostomi</taxon>
        <taxon>Mammalia</taxon>
        <taxon>Eutheria</taxon>
        <taxon>Euarchontoglires</taxon>
        <taxon>Glires</taxon>
        <taxon>Rodentia</taxon>
        <taxon>Sciuromorpha</taxon>
        <taxon>Sciuridae</taxon>
        <taxon>Xerinae</taxon>
        <taxon>Marmotini</taxon>
        <taxon>Marmota</taxon>
    </lineage>
</organism>
<dbReference type="EMBL" id="WJEC01007634">
    <property type="protein sequence ID" value="KAF7469587.1"/>
    <property type="molecule type" value="Genomic_DNA"/>
</dbReference>
<evidence type="ECO:0000313" key="4">
    <source>
        <dbReference type="Proteomes" id="UP000335636"/>
    </source>
</evidence>
<gene>
    <name evidence="2" type="ORF">GHT09_019136</name>
    <name evidence="3" type="ORF">MONAX_5E000186</name>
</gene>
<dbReference type="InterPro" id="IPR001304">
    <property type="entry name" value="C-type_lectin-like"/>
</dbReference>
<dbReference type="PANTHER" id="PTHR45784:SF5">
    <property type="entry name" value="C-TYPE LECTIN DOMAIN FAMILY 20 MEMBER A-RELATED"/>
    <property type="match status" value="1"/>
</dbReference>
<name>A0A5E4BS52_MARMO</name>
<dbReference type="Pfam" id="PF00059">
    <property type="entry name" value="Lectin_C"/>
    <property type="match status" value="2"/>
</dbReference>
<keyword evidence="4" id="KW-1185">Reference proteome</keyword>
<dbReference type="PANTHER" id="PTHR45784">
    <property type="entry name" value="C-TYPE LECTIN DOMAIN FAMILY 20 MEMBER A-RELATED"/>
    <property type="match status" value="1"/>
</dbReference>
<dbReference type="Gene3D" id="3.10.100.10">
    <property type="entry name" value="Mannose-Binding Protein A, subunit A"/>
    <property type="match status" value="2"/>
</dbReference>
<dbReference type="InterPro" id="IPR016187">
    <property type="entry name" value="CTDL_fold"/>
</dbReference>
<sequence>MAPRGLLLSLCTAASKLVNNGKSFSREDQPLSWREAMDYCRDYHTDLLSLQSASSVSSLMAISSLIQPTQAWIGLFFDMSISGPRWSSGSPYVDLKWIQLPALGEGMCVTLYSVLSFAPMLGVDVCTAQKPFICYEDPDVKHRISVEPYLSLTTLPKQAEVQIGGYTFMRFEQVMTWTSALKYCRSHYTDLADLQTVTDEAGQQALKSVTKETEAWIGLYFNAKTRSLNWSSDLGASIPSWLLVPKFDRGLCAGLRAYSKYDPQVYTVVCSSLQPFICFYGA</sequence>
<dbReference type="Proteomes" id="UP000335636">
    <property type="component" value="Unassembled WGS sequence"/>
</dbReference>
<dbReference type="EMBL" id="CABDUW010000622">
    <property type="protein sequence ID" value="VTJ72453.1"/>
    <property type="molecule type" value="Genomic_DNA"/>
</dbReference>
<feature type="domain" description="C-type lectin" evidence="1">
    <location>
        <begin position="19"/>
        <end position="135"/>
    </location>
</feature>
<reference evidence="2" key="2">
    <citation type="submission" date="2020-08" db="EMBL/GenBank/DDBJ databases">
        <authorList>
            <person name="Shumante A."/>
            <person name="Zimin A.V."/>
            <person name="Puiu D."/>
            <person name="Salzberg S.L."/>
        </authorList>
    </citation>
    <scope>NUCLEOTIDE SEQUENCE</scope>
    <source>
        <strain evidence="2">WC2-LM</strain>
        <tissue evidence="2">Liver</tissue>
    </source>
</reference>
<dbReference type="SMART" id="SM00034">
    <property type="entry name" value="CLECT"/>
    <property type="match status" value="2"/>
</dbReference>
<dbReference type="Proteomes" id="UP000662637">
    <property type="component" value="Unassembled WGS sequence"/>
</dbReference>
<dbReference type="AlphaFoldDB" id="A0A5E4BS52"/>
<dbReference type="PROSITE" id="PS50041">
    <property type="entry name" value="C_TYPE_LECTIN_2"/>
    <property type="match status" value="2"/>
</dbReference>
<protein>
    <recommendedName>
        <fullName evidence="1">C-type lectin domain-containing protein</fullName>
    </recommendedName>
</protein>
<proteinExistence type="predicted"/>
<accession>A0A5E4BS52</accession>
<reference evidence="3 4" key="1">
    <citation type="submission" date="2019-04" db="EMBL/GenBank/DDBJ databases">
        <authorList>
            <person name="Alioto T."/>
            <person name="Alioto T."/>
        </authorList>
    </citation>
    <scope>NUCLEOTIDE SEQUENCE [LARGE SCALE GENOMIC DNA]</scope>
</reference>